<dbReference type="PANTHER" id="PTHR33265">
    <property type="entry name" value="AVR9/CF-9 RAPIDLY ELICITED PROTEIN-RELATED"/>
    <property type="match status" value="1"/>
</dbReference>
<reference evidence="1 3" key="1">
    <citation type="journal article" date="2017" name="Nature">
        <title>The sunflower genome provides insights into oil metabolism, flowering and Asterid evolution.</title>
        <authorList>
            <person name="Badouin H."/>
            <person name="Gouzy J."/>
            <person name="Grassa C.J."/>
            <person name="Murat F."/>
            <person name="Staton S.E."/>
            <person name="Cottret L."/>
            <person name="Lelandais-Briere C."/>
            <person name="Owens G.L."/>
            <person name="Carrere S."/>
            <person name="Mayjonade B."/>
            <person name="Legrand L."/>
            <person name="Gill N."/>
            <person name="Kane N.C."/>
            <person name="Bowers J.E."/>
            <person name="Hubner S."/>
            <person name="Bellec A."/>
            <person name="Berard A."/>
            <person name="Berges H."/>
            <person name="Blanchet N."/>
            <person name="Boniface M.C."/>
            <person name="Brunel D."/>
            <person name="Catrice O."/>
            <person name="Chaidir N."/>
            <person name="Claudel C."/>
            <person name="Donnadieu C."/>
            <person name="Faraut T."/>
            <person name="Fievet G."/>
            <person name="Helmstetter N."/>
            <person name="King M."/>
            <person name="Knapp S.J."/>
            <person name="Lai Z."/>
            <person name="Le Paslier M.C."/>
            <person name="Lippi Y."/>
            <person name="Lorenzon L."/>
            <person name="Mandel J.R."/>
            <person name="Marage G."/>
            <person name="Marchand G."/>
            <person name="Marquand E."/>
            <person name="Bret-Mestries E."/>
            <person name="Morien E."/>
            <person name="Nambeesan S."/>
            <person name="Nguyen T."/>
            <person name="Pegot-Espagnet P."/>
            <person name="Pouilly N."/>
            <person name="Raftis F."/>
            <person name="Sallet E."/>
            <person name="Schiex T."/>
            <person name="Thomas J."/>
            <person name="Vandecasteele C."/>
            <person name="Vares D."/>
            <person name="Vear F."/>
            <person name="Vautrin S."/>
            <person name="Crespi M."/>
            <person name="Mangin B."/>
            <person name="Burke J.M."/>
            <person name="Salse J."/>
            <person name="Munos S."/>
            <person name="Vincourt P."/>
            <person name="Rieseberg L.H."/>
            <person name="Langlade N.B."/>
        </authorList>
    </citation>
    <scope>NUCLEOTIDE SEQUENCE [LARGE SCALE GENOMIC DNA]</scope>
    <source>
        <strain evidence="3">cv. SF193</strain>
        <tissue evidence="1">Leaves</tissue>
    </source>
</reference>
<dbReference type="EMBL" id="MNCJ02000331">
    <property type="protein sequence ID" value="KAF5758251.1"/>
    <property type="molecule type" value="Genomic_DNA"/>
</dbReference>
<evidence type="ECO:0000313" key="2">
    <source>
        <dbReference type="EMBL" id="OTG22172.1"/>
    </source>
</evidence>
<evidence type="ECO:0008006" key="4">
    <source>
        <dbReference type="Google" id="ProtNLM"/>
    </source>
</evidence>
<dbReference type="FunCoup" id="A0A251UHC5">
    <property type="interactions" value="923"/>
</dbReference>
<evidence type="ECO:0000313" key="1">
    <source>
        <dbReference type="EMBL" id="KAF5758251.1"/>
    </source>
</evidence>
<dbReference type="PANTHER" id="PTHR33265:SF31">
    <property type="entry name" value="AVR9_CF-9 RAPIDLY ELICITED PROTEIN 146"/>
    <property type="match status" value="1"/>
</dbReference>
<dbReference type="AlphaFoldDB" id="A0A251UHC5"/>
<dbReference type="OMA" id="THQWSNT"/>
<dbReference type="Proteomes" id="UP000215914">
    <property type="component" value="Chromosome 6"/>
</dbReference>
<evidence type="ECO:0000313" key="3">
    <source>
        <dbReference type="Proteomes" id="UP000215914"/>
    </source>
</evidence>
<dbReference type="EMBL" id="CM007895">
    <property type="protein sequence ID" value="OTG22172.1"/>
    <property type="molecule type" value="Genomic_DNA"/>
</dbReference>
<keyword evidence="3" id="KW-1185">Reference proteome</keyword>
<dbReference type="InParanoid" id="A0A251UHC5"/>
<protein>
    <recommendedName>
        <fullName evidence="4">Avr9/Cf-9 rapidly elicited protein</fullName>
    </recommendedName>
</protein>
<gene>
    <name evidence="2" type="ORF">HannXRQ_Chr06g0168581</name>
    <name evidence="1" type="ORF">HanXRQr2_Chr16g0727141</name>
</gene>
<accession>A0A251UHC5</accession>
<name>A0A251UHC5_HELAN</name>
<reference evidence="2" key="2">
    <citation type="submission" date="2017-02" db="EMBL/GenBank/DDBJ databases">
        <title>Sunflower complete genome.</title>
        <authorList>
            <person name="Langlade N."/>
            <person name="Munos S."/>
        </authorList>
    </citation>
    <scope>NUCLEOTIDE SEQUENCE [LARGE SCALE GENOMIC DNA]</scope>
    <source>
        <tissue evidence="2">Leaves</tissue>
    </source>
</reference>
<reference evidence="1" key="3">
    <citation type="submission" date="2020-06" db="EMBL/GenBank/DDBJ databases">
        <title>Helianthus annuus Genome sequencing and assembly Release 2.</title>
        <authorList>
            <person name="Gouzy J."/>
            <person name="Langlade N."/>
            <person name="Munos S."/>
        </authorList>
    </citation>
    <scope>NUCLEOTIDE SEQUENCE</scope>
    <source>
        <tissue evidence="1">Leaves</tissue>
    </source>
</reference>
<proteinExistence type="predicted"/>
<dbReference type="Gramene" id="mRNA:HanXRQr2_Chr16g0727141">
    <property type="protein sequence ID" value="CDS:HanXRQr2_Chr16g0727141.1"/>
    <property type="gene ID" value="HanXRQr2_Chr16g0727141"/>
</dbReference>
<organism evidence="2 3">
    <name type="scientific">Helianthus annuus</name>
    <name type="common">Common sunflower</name>
    <dbReference type="NCBI Taxonomy" id="4232"/>
    <lineage>
        <taxon>Eukaryota</taxon>
        <taxon>Viridiplantae</taxon>
        <taxon>Streptophyta</taxon>
        <taxon>Embryophyta</taxon>
        <taxon>Tracheophyta</taxon>
        <taxon>Spermatophyta</taxon>
        <taxon>Magnoliopsida</taxon>
        <taxon>eudicotyledons</taxon>
        <taxon>Gunneridae</taxon>
        <taxon>Pentapetalae</taxon>
        <taxon>asterids</taxon>
        <taxon>campanulids</taxon>
        <taxon>Asterales</taxon>
        <taxon>Asteraceae</taxon>
        <taxon>Asteroideae</taxon>
        <taxon>Heliantheae alliance</taxon>
        <taxon>Heliantheae</taxon>
        <taxon>Helianthus</taxon>
    </lineage>
</organism>
<sequence length="168" mass="19253">MEQNRQITSKKVCNMVRLVLFMIRKKISKTKLMLDLNMVIKRGKIAGKALHNLMVHNNRKRSAFQPPPNDHYEFSCTNSPVYPLSLFTNKDKDHDEIFVDPTVIKALEMLTSAAASPAVCGFGKSQVVRQLRITDSPFPLCNDEEDSYVDEAAEEFIINFYDVLRRQS</sequence>